<accession>A0A285NCJ1</accession>
<comment type="subcellular location">
    <subcellularLocation>
        <location evidence="1">Cell membrane</location>
        <topology evidence="1">Multi-pass membrane protein</topology>
    </subcellularLocation>
</comment>
<gene>
    <name evidence="7" type="ORF">SAMN06265368_0728</name>
</gene>
<dbReference type="EMBL" id="OBEL01000001">
    <property type="protein sequence ID" value="SNZ07212.1"/>
    <property type="molecule type" value="Genomic_DNA"/>
</dbReference>
<dbReference type="InterPro" id="IPR005171">
    <property type="entry name" value="Cyt_c_oxidase_su4_prok"/>
</dbReference>
<dbReference type="AlphaFoldDB" id="A0A285NCJ1"/>
<feature type="transmembrane region" description="Helical" evidence="6">
    <location>
        <begin position="73"/>
        <end position="94"/>
    </location>
</feature>
<dbReference type="OrthoDB" id="7871631at2"/>
<evidence type="ECO:0000256" key="2">
    <source>
        <dbReference type="ARBA" id="ARBA00022475"/>
    </source>
</evidence>
<proteinExistence type="predicted"/>
<dbReference type="Proteomes" id="UP000219439">
    <property type="component" value="Unassembled WGS sequence"/>
</dbReference>
<dbReference type="GO" id="GO:0005886">
    <property type="term" value="C:plasma membrane"/>
    <property type="evidence" value="ECO:0007669"/>
    <property type="project" value="UniProtKB-SubCell"/>
</dbReference>
<sequence>MSGQKNNSQSVEIADLAKAWVVLVGFTLVGYALSFLEGDILSKAGPLIIAALILLKSRIILRQYLGLTSSPAWYSMLSSTIFVIMIVCASILIFV</sequence>
<evidence type="ECO:0000256" key="3">
    <source>
        <dbReference type="ARBA" id="ARBA00022692"/>
    </source>
</evidence>
<reference evidence="7 8" key="1">
    <citation type="submission" date="2017-09" db="EMBL/GenBank/DDBJ databases">
        <authorList>
            <person name="Ehlers B."/>
            <person name="Leendertz F.H."/>
        </authorList>
    </citation>
    <scope>NUCLEOTIDE SEQUENCE [LARGE SCALE GENOMIC DNA]</scope>
    <source>
        <strain evidence="7 8">DSM 18289</strain>
    </source>
</reference>
<evidence type="ECO:0000256" key="6">
    <source>
        <dbReference type="SAM" id="Phobius"/>
    </source>
</evidence>
<feature type="transmembrane region" description="Helical" evidence="6">
    <location>
        <begin position="20"/>
        <end position="38"/>
    </location>
</feature>
<keyword evidence="4 6" id="KW-1133">Transmembrane helix</keyword>
<dbReference type="RefSeq" id="WP_097152028.1">
    <property type="nucleotide sequence ID" value="NZ_OBEL01000001.1"/>
</dbReference>
<dbReference type="Pfam" id="PF03626">
    <property type="entry name" value="COX4_pro"/>
    <property type="match status" value="1"/>
</dbReference>
<keyword evidence="5 6" id="KW-0472">Membrane</keyword>
<evidence type="ECO:0008006" key="9">
    <source>
        <dbReference type="Google" id="ProtNLM"/>
    </source>
</evidence>
<evidence type="ECO:0000313" key="7">
    <source>
        <dbReference type="EMBL" id="SNZ07212.1"/>
    </source>
</evidence>
<evidence type="ECO:0000256" key="5">
    <source>
        <dbReference type="ARBA" id="ARBA00023136"/>
    </source>
</evidence>
<keyword evidence="8" id="KW-1185">Reference proteome</keyword>
<organism evidence="7 8">
    <name type="scientific">Cohaesibacter gelatinilyticus</name>
    <dbReference type="NCBI Taxonomy" id="372072"/>
    <lineage>
        <taxon>Bacteria</taxon>
        <taxon>Pseudomonadati</taxon>
        <taxon>Pseudomonadota</taxon>
        <taxon>Alphaproteobacteria</taxon>
        <taxon>Hyphomicrobiales</taxon>
        <taxon>Cohaesibacteraceae</taxon>
    </lineage>
</organism>
<keyword evidence="3 6" id="KW-0812">Transmembrane</keyword>
<protein>
    <recommendedName>
        <fullName evidence="9">Cytochrome C oxidase subunit IV</fullName>
    </recommendedName>
</protein>
<name>A0A285NCJ1_9HYPH</name>
<evidence type="ECO:0000256" key="4">
    <source>
        <dbReference type="ARBA" id="ARBA00022989"/>
    </source>
</evidence>
<keyword evidence="2" id="KW-1003">Cell membrane</keyword>
<evidence type="ECO:0000313" key="8">
    <source>
        <dbReference type="Proteomes" id="UP000219439"/>
    </source>
</evidence>
<evidence type="ECO:0000256" key="1">
    <source>
        <dbReference type="ARBA" id="ARBA00004651"/>
    </source>
</evidence>